<dbReference type="EMBL" id="SFBL01000004">
    <property type="protein sequence ID" value="TRU30176.1"/>
    <property type="molecule type" value="Genomic_DNA"/>
</dbReference>
<protein>
    <submittedName>
        <fullName evidence="2">APC family permease</fullName>
    </submittedName>
</protein>
<evidence type="ECO:0000313" key="3">
    <source>
        <dbReference type="Proteomes" id="UP000319313"/>
    </source>
</evidence>
<sequence length="687" mass="78329">MNNSNQTWERVVAIILATGVLITFVFIIFNPQKLNTSTFAIIRFLAAFAAAVSGYLFIGTLEVKARLPFKRGIAKGTGAFAIFIVIYFLFYHNLPPSEPDYSYERTNSGLEPGIFKGKYQSDLVDYKHFTGNNEYPVLAFLSSKFPEEFNDILGLSNSPIIQTKNPVYENIQKFRDESGNQDLVSKYLSPSRYEYTYNENNKTTVASEEIERGELIGKKQKLTKKISENKTFNQTSNKYNDKNLVRDGEGTFFTYAPKLASLQTSLDDAKYTSFLKSEASSYYTQEPTLGEIFQFPKLSSLLTYDGNPDYKQITIGWINNIISHNPSQRGLVAYTYNFVARSFQSQLAKLLEPRGGDISIWFLAGCNRETTVNRQAASPYVRFLDIWNPSNSSVNLESMERQIISKDSYTLTEIDQRDKLFEKIPTEQFELKIRIPPNQHLFILTEFGFDNRAIKLADYLGYSNFDSNGLSKISDQPLYISRPDLKSFDNEPRLDQITSTVELPNEFITSTKDIKSLINGIPKRLAVGSVLNINSLTVNGKKIKIDPPLNEPQFSLSAYFAYGSCPYLLVFDSEKQIWKELGTVLSGLDSANLQQTKLYQLGNKPIKFKIQERDPEITYLDSLSLIYKDSQTNELKEVFYTADKLEKIDHEYFELHQGEFLEIDLGKILPSTASDIKLKINGYYELI</sequence>
<keyword evidence="1" id="KW-0472">Membrane</keyword>
<proteinExistence type="predicted"/>
<comment type="caution">
    <text evidence="2">The sequence shown here is derived from an EMBL/GenBank/DDBJ whole genome shotgun (WGS) entry which is preliminary data.</text>
</comment>
<evidence type="ECO:0000313" key="2">
    <source>
        <dbReference type="EMBL" id="TRU30176.1"/>
    </source>
</evidence>
<dbReference type="Proteomes" id="UP000319313">
    <property type="component" value="Unassembled WGS sequence"/>
</dbReference>
<gene>
    <name evidence="2" type="ORF">EWV81_00640</name>
</gene>
<feature type="transmembrane region" description="Helical" evidence="1">
    <location>
        <begin position="41"/>
        <end position="61"/>
    </location>
</feature>
<keyword evidence="1" id="KW-0812">Transmembrane</keyword>
<keyword evidence="1" id="KW-1133">Transmembrane helix</keyword>
<feature type="transmembrane region" description="Helical" evidence="1">
    <location>
        <begin position="73"/>
        <end position="91"/>
    </location>
</feature>
<evidence type="ECO:0000256" key="1">
    <source>
        <dbReference type="SAM" id="Phobius"/>
    </source>
</evidence>
<dbReference type="AlphaFoldDB" id="A0A552E6U0"/>
<organism evidence="2 3">
    <name type="scientific">Microcystis aeruginosa Ma_SC_T_19800800_S464</name>
    <dbReference type="NCBI Taxonomy" id="2486257"/>
    <lineage>
        <taxon>Bacteria</taxon>
        <taxon>Bacillati</taxon>
        <taxon>Cyanobacteriota</taxon>
        <taxon>Cyanophyceae</taxon>
        <taxon>Oscillatoriophycideae</taxon>
        <taxon>Chroococcales</taxon>
        <taxon>Microcystaceae</taxon>
        <taxon>Microcystis</taxon>
    </lineage>
</organism>
<reference evidence="2 3" key="1">
    <citation type="submission" date="2019-01" db="EMBL/GenBank/DDBJ databases">
        <title>Coherence of Microcystis species and biogeography revealed through population genomics.</title>
        <authorList>
            <person name="Perez-Carrascal O.M."/>
            <person name="Terrat Y."/>
            <person name="Giani A."/>
            <person name="Fortin N."/>
            <person name="Tromas N."/>
            <person name="Shapiro B.J."/>
        </authorList>
    </citation>
    <scope>NUCLEOTIDE SEQUENCE [LARGE SCALE GENOMIC DNA]</scope>
    <source>
        <strain evidence="2">Ma_SC_T_19800800_S464</strain>
    </source>
</reference>
<accession>A0A552E6U0</accession>
<feature type="transmembrane region" description="Helical" evidence="1">
    <location>
        <begin position="12"/>
        <end position="29"/>
    </location>
</feature>
<name>A0A552E6U0_MICAE</name>